<reference evidence="1" key="1">
    <citation type="submission" date="2019-04" db="EMBL/GenBank/DDBJ databases">
        <authorList>
            <person name="Alioto T."/>
            <person name="Alioto T."/>
        </authorList>
    </citation>
    <scope>NUCLEOTIDE SEQUENCE [LARGE SCALE GENOMIC DNA]</scope>
</reference>
<dbReference type="Proteomes" id="UP000335636">
    <property type="component" value="Unassembled WGS sequence"/>
</dbReference>
<gene>
    <name evidence="1" type="ORF">MONAX_5E010546</name>
</gene>
<proteinExistence type="predicted"/>
<feature type="non-terminal residue" evidence="1">
    <location>
        <position position="60"/>
    </location>
</feature>
<comment type="caution">
    <text evidence="1">The sequence shown here is derived from an EMBL/GenBank/DDBJ whole genome shotgun (WGS) entry which is preliminary data.</text>
</comment>
<sequence length="60" mass="6212">AGLPSAHGSLEPEGRNGGVREKRLGWIAEPAPSSPAVSTIGQCSLHYALLVGHGCRPRPL</sequence>
<accession>A0A5E4D8X4</accession>
<evidence type="ECO:0000313" key="2">
    <source>
        <dbReference type="Proteomes" id="UP000335636"/>
    </source>
</evidence>
<dbReference type="AlphaFoldDB" id="A0A5E4D8X4"/>
<dbReference type="EMBL" id="CABDUW010003656">
    <property type="protein sequence ID" value="VTJ89591.1"/>
    <property type="molecule type" value="Genomic_DNA"/>
</dbReference>
<evidence type="ECO:0000313" key="1">
    <source>
        <dbReference type="EMBL" id="VTJ89591.1"/>
    </source>
</evidence>
<protein>
    <submittedName>
        <fullName evidence="1">Uncharacterized protein</fullName>
    </submittedName>
</protein>
<organism evidence="1 2">
    <name type="scientific">Marmota monax</name>
    <name type="common">Woodchuck</name>
    <dbReference type="NCBI Taxonomy" id="9995"/>
    <lineage>
        <taxon>Eukaryota</taxon>
        <taxon>Metazoa</taxon>
        <taxon>Chordata</taxon>
        <taxon>Craniata</taxon>
        <taxon>Vertebrata</taxon>
        <taxon>Euteleostomi</taxon>
        <taxon>Mammalia</taxon>
        <taxon>Eutheria</taxon>
        <taxon>Euarchontoglires</taxon>
        <taxon>Glires</taxon>
        <taxon>Rodentia</taxon>
        <taxon>Sciuromorpha</taxon>
        <taxon>Sciuridae</taxon>
        <taxon>Xerinae</taxon>
        <taxon>Marmotini</taxon>
        <taxon>Marmota</taxon>
    </lineage>
</organism>
<keyword evidence="2" id="KW-1185">Reference proteome</keyword>
<name>A0A5E4D8X4_MARMO</name>
<feature type="non-terminal residue" evidence="1">
    <location>
        <position position="1"/>
    </location>
</feature>